<evidence type="ECO:0000313" key="8">
    <source>
        <dbReference type="EMBL" id="OBA25815.1"/>
    </source>
</evidence>
<evidence type="ECO:0000256" key="3">
    <source>
        <dbReference type="ARBA" id="ARBA00012146"/>
    </source>
</evidence>
<evidence type="ECO:0000256" key="2">
    <source>
        <dbReference type="ARBA" id="ARBA00006220"/>
    </source>
</evidence>
<organism evidence="8 9">
    <name type="scientific">Hanseniaspora valbyensis NRRL Y-1626</name>
    <dbReference type="NCBI Taxonomy" id="766949"/>
    <lineage>
        <taxon>Eukaryota</taxon>
        <taxon>Fungi</taxon>
        <taxon>Dikarya</taxon>
        <taxon>Ascomycota</taxon>
        <taxon>Saccharomycotina</taxon>
        <taxon>Saccharomycetes</taxon>
        <taxon>Saccharomycodales</taxon>
        <taxon>Saccharomycodaceae</taxon>
        <taxon>Hanseniaspora</taxon>
    </lineage>
</organism>
<evidence type="ECO:0000256" key="6">
    <source>
        <dbReference type="ARBA" id="ARBA00022842"/>
    </source>
</evidence>
<dbReference type="AlphaFoldDB" id="A0A1B7TAV1"/>
<keyword evidence="9" id="KW-1185">Reference proteome</keyword>
<dbReference type="Gene3D" id="3.90.80.10">
    <property type="entry name" value="Inorganic pyrophosphatase"/>
    <property type="match status" value="1"/>
</dbReference>
<dbReference type="GO" id="GO:0000287">
    <property type="term" value="F:magnesium ion binding"/>
    <property type="evidence" value="ECO:0007669"/>
    <property type="project" value="InterPro"/>
</dbReference>
<dbReference type="Proteomes" id="UP000092321">
    <property type="component" value="Unassembled WGS sequence"/>
</dbReference>
<dbReference type="GO" id="GO:0005737">
    <property type="term" value="C:cytoplasm"/>
    <property type="evidence" value="ECO:0007669"/>
    <property type="project" value="InterPro"/>
</dbReference>
<dbReference type="InterPro" id="IPR036649">
    <property type="entry name" value="Pyrophosphatase_sf"/>
</dbReference>
<dbReference type="SUPFAM" id="SSF50324">
    <property type="entry name" value="Inorganic pyrophosphatase"/>
    <property type="match status" value="1"/>
</dbReference>
<dbReference type="InterPro" id="IPR008162">
    <property type="entry name" value="Pyrophosphatase"/>
</dbReference>
<dbReference type="PROSITE" id="PS00387">
    <property type="entry name" value="PPASE"/>
    <property type="match status" value="1"/>
</dbReference>
<dbReference type="PANTHER" id="PTHR10286">
    <property type="entry name" value="INORGANIC PYROPHOSPHATASE"/>
    <property type="match status" value="1"/>
</dbReference>
<protein>
    <recommendedName>
        <fullName evidence="3">inorganic diphosphatase</fullName>
        <ecNumber evidence="3">3.6.1.1</ecNumber>
    </recommendedName>
    <alternativeName>
        <fullName evidence="7">Pyrophosphate phospho-hydrolase</fullName>
    </alternativeName>
</protein>
<gene>
    <name evidence="8" type="ORF">HANVADRAFT_53645</name>
</gene>
<evidence type="ECO:0000313" key="9">
    <source>
        <dbReference type="Proteomes" id="UP000092321"/>
    </source>
</evidence>
<dbReference type="EMBL" id="LXPE01000042">
    <property type="protein sequence ID" value="OBA25815.1"/>
    <property type="molecule type" value="Genomic_DNA"/>
</dbReference>
<dbReference type="CDD" id="cd00412">
    <property type="entry name" value="pyrophosphatase"/>
    <property type="match status" value="1"/>
</dbReference>
<comment type="similarity">
    <text evidence="2">Belongs to the PPase family.</text>
</comment>
<comment type="caution">
    <text evidence="8">The sequence shown here is derived from an EMBL/GenBank/DDBJ whole genome shotgun (WGS) entry which is preliminary data.</text>
</comment>
<dbReference type="EC" id="3.6.1.1" evidence="3"/>
<dbReference type="OrthoDB" id="1608002at2759"/>
<proteinExistence type="inferred from homology"/>
<keyword evidence="5" id="KW-0378">Hydrolase</keyword>
<evidence type="ECO:0000256" key="4">
    <source>
        <dbReference type="ARBA" id="ARBA00022723"/>
    </source>
</evidence>
<dbReference type="GO" id="GO:0004427">
    <property type="term" value="F:inorganic diphosphate phosphatase activity"/>
    <property type="evidence" value="ECO:0007669"/>
    <property type="project" value="UniProtKB-EC"/>
</dbReference>
<evidence type="ECO:0000256" key="5">
    <source>
        <dbReference type="ARBA" id="ARBA00022801"/>
    </source>
</evidence>
<comment type="cofactor">
    <cofactor evidence="1">
        <name>Mg(2+)</name>
        <dbReference type="ChEBI" id="CHEBI:18420"/>
    </cofactor>
</comment>
<keyword evidence="6" id="KW-0460">Magnesium</keyword>
<keyword evidence="4" id="KW-0479">Metal-binding</keyword>
<dbReference type="Pfam" id="PF00719">
    <property type="entry name" value="Pyrophosphatase"/>
    <property type="match status" value="1"/>
</dbReference>
<name>A0A1B7TAV1_9ASCO</name>
<reference evidence="9" key="1">
    <citation type="journal article" date="2016" name="Proc. Natl. Acad. Sci. U.S.A.">
        <title>Comparative genomics of biotechnologically important yeasts.</title>
        <authorList>
            <person name="Riley R."/>
            <person name="Haridas S."/>
            <person name="Wolfe K.H."/>
            <person name="Lopes M.R."/>
            <person name="Hittinger C.T."/>
            <person name="Goeker M."/>
            <person name="Salamov A.A."/>
            <person name="Wisecaver J.H."/>
            <person name="Long T.M."/>
            <person name="Calvey C.H."/>
            <person name="Aerts A.L."/>
            <person name="Barry K.W."/>
            <person name="Choi C."/>
            <person name="Clum A."/>
            <person name="Coughlan A.Y."/>
            <person name="Deshpande S."/>
            <person name="Douglass A.P."/>
            <person name="Hanson S.J."/>
            <person name="Klenk H.-P."/>
            <person name="LaButti K.M."/>
            <person name="Lapidus A."/>
            <person name="Lindquist E.A."/>
            <person name="Lipzen A.M."/>
            <person name="Meier-Kolthoff J.P."/>
            <person name="Ohm R.A."/>
            <person name="Otillar R.P."/>
            <person name="Pangilinan J.L."/>
            <person name="Peng Y."/>
            <person name="Rokas A."/>
            <person name="Rosa C.A."/>
            <person name="Scheuner C."/>
            <person name="Sibirny A.A."/>
            <person name="Slot J.C."/>
            <person name="Stielow J.B."/>
            <person name="Sun H."/>
            <person name="Kurtzman C.P."/>
            <person name="Blackwell M."/>
            <person name="Grigoriev I.V."/>
            <person name="Jeffries T.W."/>
        </authorList>
    </citation>
    <scope>NUCLEOTIDE SEQUENCE [LARGE SCALE GENOMIC DNA]</scope>
    <source>
        <strain evidence="9">NRRL Y-1626</strain>
    </source>
</reference>
<sequence>MFKPSVKVLEKVILGKKFTTNYKIYYKNPETGKLGSFFHDVPMKDNKTNLFNMVIEIPQHTNPKYEVSKTDILNPIVQDTKKGKLRFINNLFPYKGYICSYGCIPQTWEDPALEGDNDPLDVLDISTGKVLNTGDIQQVKALGSLGLIDDNEIDWKIISISNNSEDFDKINSLEDVEKTYPGLLEGIRFWFANYKVSNKFKNEFLHDGKFLGVQETLKIIEECHNSWKKLVSKKKTELKVKDPLIFTETNVNEDFKKLLDSKLNEFENSLSKEDQKEIKDFEVDGFDSKWYFRK</sequence>
<dbReference type="GO" id="GO:0006796">
    <property type="term" value="P:phosphate-containing compound metabolic process"/>
    <property type="evidence" value="ECO:0007669"/>
    <property type="project" value="InterPro"/>
</dbReference>
<evidence type="ECO:0000256" key="7">
    <source>
        <dbReference type="ARBA" id="ARBA00032535"/>
    </source>
</evidence>
<accession>A0A1B7TAV1</accession>
<evidence type="ECO:0000256" key="1">
    <source>
        <dbReference type="ARBA" id="ARBA00001946"/>
    </source>
</evidence>